<protein>
    <submittedName>
        <fullName evidence="5">Uncharacterized protein</fullName>
    </submittedName>
</protein>
<feature type="region of interest" description="Disordered" evidence="1">
    <location>
        <begin position="443"/>
        <end position="466"/>
    </location>
</feature>
<dbReference type="FunFam" id="2.30.42.10:FF:000060">
    <property type="entry name" value="Connector enhancer of kinase suppressor of Ras 2"/>
    <property type="match status" value="1"/>
</dbReference>
<dbReference type="Gene3D" id="2.30.42.10">
    <property type="match status" value="1"/>
</dbReference>
<dbReference type="Gene3D" id="2.30.29.30">
    <property type="entry name" value="Pleckstrin-homology domain (PH domain)/Phosphotyrosine-binding domain (PTB)"/>
    <property type="match status" value="1"/>
</dbReference>
<evidence type="ECO:0000313" key="5">
    <source>
        <dbReference type="EMBL" id="CAH1798260.1"/>
    </source>
</evidence>
<dbReference type="Proteomes" id="UP000749559">
    <property type="component" value="Unassembled WGS sequence"/>
</dbReference>
<name>A0A8S4PYE2_OWEFU</name>
<dbReference type="InterPro" id="IPR036034">
    <property type="entry name" value="PDZ_sf"/>
</dbReference>
<dbReference type="SMART" id="SM00228">
    <property type="entry name" value="PDZ"/>
    <property type="match status" value="1"/>
</dbReference>
<evidence type="ECO:0000259" key="4">
    <source>
        <dbReference type="PROSITE" id="PS51290"/>
    </source>
</evidence>
<dbReference type="PANTHER" id="PTHR12844:SF42">
    <property type="entry name" value="CONNECTOR ENHANCER OF KSR PROTEIN CNK"/>
    <property type="match status" value="1"/>
</dbReference>
<dbReference type="AlphaFoldDB" id="A0A8S4PYE2"/>
<dbReference type="Pfam" id="PF00595">
    <property type="entry name" value="PDZ"/>
    <property type="match status" value="1"/>
</dbReference>
<feature type="domain" description="CRIC" evidence="4">
    <location>
        <begin position="1"/>
        <end position="65"/>
    </location>
</feature>
<feature type="compositionally biased region" description="Polar residues" evidence="1">
    <location>
        <begin position="273"/>
        <end position="282"/>
    </location>
</feature>
<dbReference type="Pfam" id="PF00169">
    <property type="entry name" value="PH"/>
    <property type="match status" value="1"/>
</dbReference>
<dbReference type="OrthoDB" id="74412at2759"/>
<feature type="compositionally biased region" description="Basic residues" evidence="1">
    <location>
        <begin position="194"/>
        <end position="212"/>
    </location>
</feature>
<dbReference type="PROSITE" id="PS50106">
    <property type="entry name" value="PDZ"/>
    <property type="match status" value="1"/>
</dbReference>
<dbReference type="PANTHER" id="PTHR12844">
    <property type="entry name" value="CONNECTOR ENCHANCER OF KINASE SUPPRESSOR OF RAS"/>
    <property type="match status" value="1"/>
</dbReference>
<dbReference type="CDD" id="cd06748">
    <property type="entry name" value="PDZ_CNK1_2_3-like"/>
    <property type="match status" value="1"/>
</dbReference>
<dbReference type="PROSITE" id="PS51290">
    <property type="entry name" value="CRIC"/>
    <property type="match status" value="1"/>
</dbReference>
<dbReference type="InterPro" id="IPR017874">
    <property type="entry name" value="CRIC_domain"/>
</dbReference>
<keyword evidence="6" id="KW-1185">Reference proteome</keyword>
<feature type="compositionally biased region" description="Low complexity" evidence="1">
    <location>
        <begin position="653"/>
        <end position="665"/>
    </location>
</feature>
<evidence type="ECO:0000259" key="3">
    <source>
        <dbReference type="PROSITE" id="PS50106"/>
    </source>
</evidence>
<dbReference type="EMBL" id="CAIIXF020000011">
    <property type="protein sequence ID" value="CAH1798260.1"/>
    <property type="molecule type" value="Genomic_DNA"/>
</dbReference>
<evidence type="ECO:0000256" key="1">
    <source>
        <dbReference type="SAM" id="MobiDB-lite"/>
    </source>
</evidence>
<feature type="compositionally biased region" description="Polar residues" evidence="1">
    <location>
        <begin position="683"/>
        <end position="718"/>
    </location>
</feature>
<dbReference type="PROSITE" id="PS50003">
    <property type="entry name" value="PH_DOMAIN"/>
    <property type="match status" value="1"/>
</dbReference>
<comment type="caution">
    <text evidence="5">The sequence shown here is derived from an EMBL/GenBank/DDBJ whole genome shotgun (WGS) entry which is preliminary data.</text>
</comment>
<feature type="region of interest" description="Disordered" evidence="1">
    <location>
        <begin position="645"/>
        <end position="731"/>
    </location>
</feature>
<dbReference type="SMART" id="SM00233">
    <property type="entry name" value="PH"/>
    <property type="match status" value="1"/>
</dbReference>
<evidence type="ECO:0000259" key="2">
    <source>
        <dbReference type="PROSITE" id="PS50003"/>
    </source>
</evidence>
<dbReference type="Pfam" id="PF10534">
    <property type="entry name" value="CRIC_ras_sig"/>
    <property type="match status" value="1"/>
</dbReference>
<dbReference type="InterPro" id="IPR051566">
    <property type="entry name" value="CNKSR"/>
</dbReference>
<feature type="compositionally biased region" description="Polar residues" evidence="1">
    <location>
        <begin position="233"/>
        <end position="242"/>
    </location>
</feature>
<dbReference type="InterPro" id="IPR001478">
    <property type="entry name" value="PDZ"/>
</dbReference>
<dbReference type="InterPro" id="IPR001849">
    <property type="entry name" value="PH_domain"/>
</dbReference>
<evidence type="ECO:0000313" key="6">
    <source>
        <dbReference type="Proteomes" id="UP000749559"/>
    </source>
</evidence>
<organism evidence="5 6">
    <name type="scientific">Owenia fusiformis</name>
    <name type="common">Polychaete worm</name>
    <dbReference type="NCBI Taxonomy" id="6347"/>
    <lineage>
        <taxon>Eukaryota</taxon>
        <taxon>Metazoa</taxon>
        <taxon>Spiralia</taxon>
        <taxon>Lophotrochozoa</taxon>
        <taxon>Annelida</taxon>
        <taxon>Polychaeta</taxon>
        <taxon>Sedentaria</taxon>
        <taxon>Canalipalpata</taxon>
        <taxon>Sabellida</taxon>
        <taxon>Oweniida</taxon>
        <taxon>Oweniidae</taxon>
        <taxon>Owenia</taxon>
    </lineage>
</organism>
<feature type="compositionally biased region" description="Polar residues" evidence="1">
    <location>
        <begin position="335"/>
        <end position="353"/>
    </location>
</feature>
<dbReference type="InterPro" id="IPR011993">
    <property type="entry name" value="PH-like_dom_sf"/>
</dbReference>
<dbReference type="SUPFAM" id="SSF50729">
    <property type="entry name" value="PH domain-like"/>
    <property type="match status" value="1"/>
</dbReference>
<feature type="compositionally biased region" description="Polar residues" evidence="1">
    <location>
        <begin position="455"/>
        <end position="466"/>
    </location>
</feature>
<feature type="non-terminal residue" evidence="5">
    <location>
        <position position="1"/>
    </location>
</feature>
<feature type="domain" description="PDZ" evidence="3">
    <location>
        <begin position="103"/>
        <end position="184"/>
    </location>
</feature>
<reference evidence="5" key="1">
    <citation type="submission" date="2022-03" db="EMBL/GenBank/DDBJ databases">
        <authorList>
            <person name="Martin C."/>
        </authorList>
    </citation>
    <scope>NUCLEOTIDE SEQUENCE</scope>
</reference>
<dbReference type="SUPFAM" id="SSF50156">
    <property type="entry name" value="PDZ domain-like"/>
    <property type="match status" value="1"/>
</dbReference>
<feature type="domain" description="PH" evidence="2">
    <location>
        <begin position="513"/>
        <end position="612"/>
    </location>
</feature>
<feature type="region of interest" description="Disordered" evidence="1">
    <location>
        <begin position="188"/>
        <end position="319"/>
    </location>
</feature>
<proteinExistence type="predicted"/>
<accession>A0A8S4PYE2</accession>
<gene>
    <name evidence="5" type="ORF">OFUS_LOCUS22422</name>
</gene>
<feature type="region of interest" description="Disordered" evidence="1">
    <location>
        <begin position="335"/>
        <end position="369"/>
    </location>
</feature>
<sequence>MTLPTKLQTHVLSGIIDIISSIKNMISWLDRSPFEGTDEYMMLRQNFTQHAMDLVESAQSDKSSLTEIEKNIMKTTAKLADICEDLIKNSKDPLIIQPVSLELATIRKKPDEELGMKIQSTPHGTHIIDGITEQSPADLCAKIEEGDEVIQVNYQTVIGWQIKKLVAVLKENPKEVILMLKKRPCHASLLGNTPKKKKKNKKLQKSTFPKRRSRDDKSLRSPMPEFLDPIPQTPSEVSSPTSKDNDTDNEVFRSGSESPNLQLDAKVRRATVSGGSPTLSQRRSVDLEDIQGPARPKSYTISSPEKPHKLFSPTNERKLDMKSPVLEEGIDALKSLSSPEGSNLTPRTSNSLESFGRQREISTTPSWKKTPPIIKKSDVIFKLDKDPQTTVTPQLTSQIESETQPDFFDKDVAKIVATEDRTTPMLVKIKKIESLKLSEWENQKKDGASEGSDGDGTNSERSSSSSYQVNIVGGVAQVINPKETSNQSPSVIRRKIKARKSDWRRISCKDLGHGDCQGWLWKKKEHVSGLQHKWIKRWCVLKNNTLYYYKSPDEIKAQGLVCLPGFKISPAPESKSKKYAFKAHHAGTTFSFAAERQDDMSKWMNKLGLAAIQFDVQDQAMAGFVKQEDIAKNIHLENTGYYSESEEELEMISDTSSLHSLSELSEGQESEPESTTPVPPSVQITSPVSPPSEQVTTFPNVHVTSPTSAQVTTPQSPHIKSPSGGQIGSPVVQMRKSKTKQKEKHDDMGSIDDLVTAFKNIRLAGQSIYGGDLHSQRKSALTTTTRLSKTGLRNSADLLRGRKLASLERTLRDTENKVSAIDALLTSKYISREQLKQFKRKYPDL</sequence>